<name>A0A6G0X906_9STRA</name>
<sequence length="122" mass="13688">MAQDMTEFRESMGKLTLGTVSAAAIFGEAFAKFSLVERWLCIVLGTDDLAVNRVVFVLEAVVKIMGMGQIQRVRVLELELVRWGVHGMVGKIKVFRVNISVVVVHQTHAEPSLLMRMIHSRH</sequence>
<keyword evidence="2" id="KW-1185">Reference proteome</keyword>
<organism evidence="1 2">
    <name type="scientific">Aphanomyces euteiches</name>
    <dbReference type="NCBI Taxonomy" id="100861"/>
    <lineage>
        <taxon>Eukaryota</taxon>
        <taxon>Sar</taxon>
        <taxon>Stramenopiles</taxon>
        <taxon>Oomycota</taxon>
        <taxon>Saprolegniomycetes</taxon>
        <taxon>Saprolegniales</taxon>
        <taxon>Verrucalvaceae</taxon>
        <taxon>Aphanomyces</taxon>
    </lineage>
</organism>
<gene>
    <name evidence="1" type="ORF">Ae201684_007384</name>
</gene>
<reference evidence="1 2" key="1">
    <citation type="submission" date="2019-07" db="EMBL/GenBank/DDBJ databases">
        <title>Genomics analysis of Aphanomyces spp. identifies a new class of oomycete effector associated with host adaptation.</title>
        <authorList>
            <person name="Gaulin E."/>
        </authorList>
    </citation>
    <scope>NUCLEOTIDE SEQUENCE [LARGE SCALE GENOMIC DNA]</scope>
    <source>
        <strain evidence="1 2">ATCC 201684</strain>
    </source>
</reference>
<dbReference type="EMBL" id="VJMJ01000089">
    <property type="protein sequence ID" value="KAF0736364.1"/>
    <property type="molecule type" value="Genomic_DNA"/>
</dbReference>
<dbReference type="Proteomes" id="UP000481153">
    <property type="component" value="Unassembled WGS sequence"/>
</dbReference>
<accession>A0A6G0X906</accession>
<proteinExistence type="predicted"/>
<dbReference type="AlphaFoldDB" id="A0A6G0X906"/>
<comment type="caution">
    <text evidence="1">The sequence shown here is derived from an EMBL/GenBank/DDBJ whole genome shotgun (WGS) entry which is preliminary data.</text>
</comment>
<evidence type="ECO:0000313" key="2">
    <source>
        <dbReference type="Proteomes" id="UP000481153"/>
    </source>
</evidence>
<protein>
    <submittedName>
        <fullName evidence="1">Uncharacterized protein</fullName>
    </submittedName>
</protein>
<evidence type="ECO:0000313" key="1">
    <source>
        <dbReference type="EMBL" id="KAF0736364.1"/>
    </source>
</evidence>